<dbReference type="EMBL" id="JH430219">
    <property type="status" value="NOT_ANNOTATED_CDS"/>
    <property type="molecule type" value="Genomic_DNA"/>
</dbReference>
<dbReference type="HOGENOM" id="CLU_1456211_0_0_1"/>
<keyword evidence="1" id="KW-0472">Membrane</keyword>
<dbReference type="EnsemblMetazoa" id="SMAR000853-RA">
    <property type="protein sequence ID" value="SMAR000853-PA"/>
    <property type="gene ID" value="SMAR000853"/>
</dbReference>
<reference evidence="3" key="1">
    <citation type="submission" date="2011-05" db="EMBL/GenBank/DDBJ databases">
        <authorList>
            <person name="Richards S.R."/>
            <person name="Qu J."/>
            <person name="Jiang H."/>
            <person name="Jhangiani S.N."/>
            <person name="Agravi P."/>
            <person name="Goodspeed R."/>
            <person name="Gross S."/>
            <person name="Mandapat C."/>
            <person name="Jackson L."/>
            <person name="Mathew T."/>
            <person name="Pu L."/>
            <person name="Thornton R."/>
            <person name="Saada N."/>
            <person name="Wilczek-Boney K.B."/>
            <person name="Lee S."/>
            <person name="Kovar C."/>
            <person name="Wu Y."/>
            <person name="Scherer S.E."/>
            <person name="Worley K.C."/>
            <person name="Muzny D.M."/>
            <person name="Gibbs R."/>
        </authorList>
    </citation>
    <scope>NUCLEOTIDE SEQUENCE</scope>
    <source>
        <strain evidence="3">Brora</strain>
    </source>
</reference>
<dbReference type="Proteomes" id="UP000014500">
    <property type="component" value="Unassembled WGS sequence"/>
</dbReference>
<proteinExistence type="predicted"/>
<evidence type="ECO:0000256" key="1">
    <source>
        <dbReference type="SAM" id="Phobius"/>
    </source>
</evidence>
<sequence>MKTISFKRKYSESNLVRLLDGFQKRFVEIPKNIFENHTSGFHKLKSLLRLSMTTSYIVLMMFSLRAKMIMILFYRHVTQHPLAGCIFVSYSLGKNGMPDNDESDQVVYLSKTGQNRNYRHAIVSEGIRQYKLVLKKSSLAIQANIASNYYMATSSLAASFEFELLGLHNCEWGFLEHLLEMSYAGR</sequence>
<accession>T1IIZ8</accession>
<keyword evidence="3" id="KW-1185">Reference proteome</keyword>
<keyword evidence="1" id="KW-1133">Transmembrane helix</keyword>
<organism evidence="2 3">
    <name type="scientific">Strigamia maritima</name>
    <name type="common">European centipede</name>
    <name type="synonym">Geophilus maritimus</name>
    <dbReference type="NCBI Taxonomy" id="126957"/>
    <lineage>
        <taxon>Eukaryota</taxon>
        <taxon>Metazoa</taxon>
        <taxon>Ecdysozoa</taxon>
        <taxon>Arthropoda</taxon>
        <taxon>Myriapoda</taxon>
        <taxon>Chilopoda</taxon>
        <taxon>Pleurostigmophora</taxon>
        <taxon>Geophilomorpha</taxon>
        <taxon>Linotaeniidae</taxon>
        <taxon>Strigamia</taxon>
    </lineage>
</organism>
<evidence type="ECO:0000313" key="2">
    <source>
        <dbReference type="EnsemblMetazoa" id="SMAR000853-PA"/>
    </source>
</evidence>
<evidence type="ECO:0000313" key="3">
    <source>
        <dbReference type="Proteomes" id="UP000014500"/>
    </source>
</evidence>
<keyword evidence="1" id="KW-0812">Transmembrane</keyword>
<reference evidence="2" key="2">
    <citation type="submission" date="2015-02" db="UniProtKB">
        <authorList>
            <consortium name="EnsemblMetazoa"/>
        </authorList>
    </citation>
    <scope>IDENTIFICATION</scope>
</reference>
<name>T1IIZ8_STRMM</name>
<feature type="transmembrane region" description="Helical" evidence="1">
    <location>
        <begin position="53"/>
        <end position="74"/>
    </location>
</feature>
<protein>
    <submittedName>
        <fullName evidence="2">Uncharacterized protein</fullName>
    </submittedName>
</protein>
<dbReference type="AlphaFoldDB" id="T1IIZ8"/>